<protein>
    <recommendedName>
        <fullName evidence="2">TACI cysteine-rich domain-containing protein</fullName>
    </recommendedName>
</protein>
<keyword evidence="1" id="KW-0812">Transmembrane</keyword>
<feature type="transmembrane region" description="Helical" evidence="1">
    <location>
        <begin position="144"/>
        <end position="167"/>
    </location>
</feature>
<sequence>PCFPGPHMGLHRTMQCSKEQYWDKLLQSCKSCSLVCHPPKFKGCIDFCSSMDCRKRMGFYYDKLLQDCIDCSGVCGQHPKECEPFCQRSRTWNVPGIPQVGKQGVILFSGASGGLSEDPGTTLPVPAALQGVQCQLDPACDPRMFIYIGLGLFLCTLFFLLLTWPLLGLLLPSSCLRTCFSDRLMEEGSMKGGSSGSQTPEPIETCGFCFPEVSPAIQETRACHKTYQRGAQGDVAVPGNMGTIPTPEDGHFQIICSPSQEKMQMT</sequence>
<organism evidence="3 4">
    <name type="scientific">Phrynosoma platyrhinos</name>
    <name type="common">Desert horned lizard</name>
    <dbReference type="NCBI Taxonomy" id="52577"/>
    <lineage>
        <taxon>Eukaryota</taxon>
        <taxon>Metazoa</taxon>
        <taxon>Chordata</taxon>
        <taxon>Craniata</taxon>
        <taxon>Vertebrata</taxon>
        <taxon>Euteleostomi</taxon>
        <taxon>Lepidosauria</taxon>
        <taxon>Squamata</taxon>
        <taxon>Bifurcata</taxon>
        <taxon>Unidentata</taxon>
        <taxon>Episquamata</taxon>
        <taxon>Toxicofera</taxon>
        <taxon>Iguania</taxon>
        <taxon>Phrynosomatidae</taxon>
        <taxon>Phrynosomatinae</taxon>
        <taxon>Phrynosoma</taxon>
    </lineage>
</organism>
<dbReference type="Proteomes" id="UP000826234">
    <property type="component" value="Unassembled WGS sequence"/>
</dbReference>
<dbReference type="PANTHER" id="PTHR15511:SF2">
    <property type="entry name" value="TUMOR NECROSIS FACTOR RECEPTOR SUPERFAMILY MEMBER 13B"/>
    <property type="match status" value="1"/>
</dbReference>
<feature type="non-terminal residue" evidence="3">
    <location>
        <position position="1"/>
    </location>
</feature>
<evidence type="ECO:0000259" key="2">
    <source>
        <dbReference type="Pfam" id="PF09305"/>
    </source>
</evidence>
<evidence type="ECO:0000313" key="4">
    <source>
        <dbReference type="Proteomes" id="UP000826234"/>
    </source>
</evidence>
<proteinExistence type="predicted"/>
<comment type="caution">
    <text evidence="3">The sequence shown here is derived from an EMBL/GenBank/DDBJ whole genome shotgun (WGS) entry which is preliminary data.</text>
</comment>
<keyword evidence="4" id="KW-1185">Reference proteome</keyword>
<keyword evidence="1" id="KW-0472">Membrane</keyword>
<dbReference type="PRINTS" id="PR01963">
    <property type="entry name" value="TNFACTORR13B"/>
</dbReference>
<accession>A0ABQ7TQ76</accession>
<evidence type="ECO:0000313" key="3">
    <source>
        <dbReference type="EMBL" id="KAH0631964.1"/>
    </source>
</evidence>
<gene>
    <name evidence="3" type="ORF">JD844_019915</name>
</gene>
<evidence type="ECO:0000256" key="1">
    <source>
        <dbReference type="SAM" id="Phobius"/>
    </source>
</evidence>
<dbReference type="SUPFAM" id="SSF57586">
    <property type="entry name" value="TNF receptor-like"/>
    <property type="match status" value="1"/>
</dbReference>
<feature type="domain" description="TACI cysteine-rich" evidence="2">
    <location>
        <begin position="51"/>
        <end position="88"/>
    </location>
</feature>
<dbReference type="Pfam" id="PF09305">
    <property type="entry name" value="TACI-CRD2"/>
    <property type="match status" value="1"/>
</dbReference>
<name>A0ABQ7TQ76_PHRPL</name>
<dbReference type="Gene3D" id="4.10.1290.10">
    <property type="entry name" value="Tumor necrosis factor receptor superfamily"/>
    <property type="match status" value="2"/>
</dbReference>
<keyword evidence="1" id="KW-1133">Transmembrane helix</keyword>
<dbReference type="InterPro" id="IPR022317">
    <property type="entry name" value="TNFR_13B"/>
</dbReference>
<dbReference type="PANTHER" id="PTHR15511">
    <property type="entry name" value="TUMOR NECROSIS FACTOR RECEPTOR SUPERFAMILY MEMBER 13B"/>
    <property type="match status" value="1"/>
</dbReference>
<dbReference type="InterPro" id="IPR015384">
    <property type="entry name" value="TACI_Cys-rich-dom"/>
</dbReference>
<dbReference type="EMBL" id="JAIPUX010000026">
    <property type="protein sequence ID" value="KAH0631964.1"/>
    <property type="molecule type" value="Genomic_DNA"/>
</dbReference>
<reference evidence="3 4" key="1">
    <citation type="journal article" date="2022" name="Gigascience">
        <title>A chromosome-level genome assembly and annotation of the desert horned lizard, Phrynosoma platyrhinos, provides insight into chromosomal rearrangements among reptiles.</title>
        <authorList>
            <person name="Koochekian N."/>
            <person name="Ascanio A."/>
            <person name="Farleigh K."/>
            <person name="Card D.C."/>
            <person name="Schield D.R."/>
            <person name="Castoe T.A."/>
            <person name="Jezkova T."/>
        </authorList>
    </citation>
    <scope>NUCLEOTIDE SEQUENCE [LARGE SCALE GENOMIC DNA]</scope>
    <source>
        <strain evidence="3">NK-2021</strain>
    </source>
</reference>